<keyword evidence="3" id="KW-0813">Transport</keyword>
<feature type="transmembrane region" description="Helical" evidence="11">
    <location>
        <begin position="65"/>
        <end position="87"/>
    </location>
</feature>
<comment type="caution">
    <text evidence="12">The sequence shown here is derived from an EMBL/GenBank/DDBJ whole genome shotgun (WGS) entry which is preliminary data.</text>
</comment>
<dbReference type="InterPro" id="IPR030671">
    <property type="entry name" value="Sec61-beta/Sbh"/>
</dbReference>
<keyword evidence="6" id="KW-0653">Protein transport</keyword>
<feature type="compositionally biased region" description="Polar residues" evidence="10">
    <location>
        <begin position="1"/>
        <end position="10"/>
    </location>
</feature>
<dbReference type="GO" id="GO:0006886">
    <property type="term" value="P:intracellular protein transport"/>
    <property type="evidence" value="ECO:0007669"/>
    <property type="project" value="InterPro"/>
</dbReference>
<name>A0A836BQB9_9CHLO</name>
<reference evidence="12" key="1">
    <citation type="journal article" date="2020" name="bioRxiv">
        <title>Comparative genomics of Chlamydomonas.</title>
        <authorList>
            <person name="Craig R.J."/>
            <person name="Hasan A.R."/>
            <person name="Ness R.W."/>
            <person name="Keightley P.D."/>
        </authorList>
    </citation>
    <scope>NUCLEOTIDE SEQUENCE</scope>
    <source>
        <strain evidence="12">CCAP 11/70</strain>
    </source>
</reference>
<keyword evidence="8" id="KW-0811">Translocation</keyword>
<evidence type="ECO:0000256" key="9">
    <source>
        <dbReference type="ARBA" id="ARBA00023136"/>
    </source>
</evidence>
<dbReference type="PANTHER" id="PTHR13509">
    <property type="entry name" value="SEC61 SUBUNIT BETA"/>
    <property type="match status" value="1"/>
</dbReference>
<dbReference type="InterPro" id="IPR016482">
    <property type="entry name" value="SecG/Sec61-beta/Sbh"/>
</dbReference>
<evidence type="ECO:0008006" key="14">
    <source>
        <dbReference type="Google" id="ProtNLM"/>
    </source>
</evidence>
<keyword evidence="7 11" id="KW-1133">Transmembrane helix</keyword>
<accession>A0A836BQB9</accession>
<protein>
    <recommendedName>
        <fullName evidence="14">Protein transport protein Sec61 subunit beta</fullName>
    </recommendedName>
</protein>
<keyword evidence="4 11" id="KW-0812">Transmembrane</keyword>
<evidence type="ECO:0000256" key="5">
    <source>
        <dbReference type="ARBA" id="ARBA00022824"/>
    </source>
</evidence>
<evidence type="ECO:0000313" key="13">
    <source>
        <dbReference type="Proteomes" id="UP000612055"/>
    </source>
</evidence>
<comment type="similarity">
    <text evidence="2">Belongs to the SEC61-beta family.</text>
</comment>
<organism evidence="12 13">
    <name type="scientific">Edaphochlamys debaryana</name>
    <dbReference type="NCBI Taxonomy" id="47281"/>
    <lineage>
        <taxon>Eukaryota</taxon>
        <taxon>Viridiplantae</taxon>
        <taxon>Chlorophyta</taxon>
        <taxon>core chlorophytes</taxon>
        <taxon>Chlorophyceae</taxon>
        <taxon>CS clade</taxon>
        <taxon>Chlamydomonadales</taxon>
        <taxon>Chlamydomonadales incertae sedis</taxon>
        <taxon>Edaphochlamys</taxon>
    </lineage>
</organism>
<evidence type="ECO:0000256" key="11">
    <source>
        <dbReference type="SAM" id="Phobius"/>
    </source>
</evidence>
<dbReference type="Pfam" id="PF03911">
    <property type="entry name" value="Sec61_beta"/>
    <property type="match status" value="1"/>
</dbReference>
<comment type="subcellular location">
    <subcellularLocation>
        <location evidence="1">Endoplasmic reticulum membrane</location>
        <topology evidence="1">Single-pass membrane protein</topology>
    </subcellularLocation>
</comment>
<evidence type="ECO:0000256" key="4">
    <source>
        <dbReference type="ARBA" id="ARBA00022692"/>
    </source>
</evidence>
<keyword evidence="13" id="KW-1185">Reference proteome</keyword>
<gene>
    <name evidence="12" type="ORF">HYH03_016271</name>
</gene>
<dbReference type="OrthoDB" id="5401193at2759"/>
<feature type="region of interest" description="Disordered" evidence="10">
    <location>
        <begin position="1"/>
        <end position="61"/>
    </location>
</feature>
<dbReference type="GO" id="GO:0005784">
    <property type="term" value="C:Sec61 translocon complex"/>
    <property type="evidence" value="ECO:0007669"/>
    <property type="project" value="InterPro"/>
</dbReference>
<evidence type="ECO:0000256" key="10">
    <source>
        <dbReference type="SAM" id="MobiDB-lite"/>
    </source>
</evidence>
<keyword evidence="9 11" id="KW-0472">Membrane</keyword>
<evidence type="ECO:0000313" key="12">
    <source>
        <dbReference type="EMBL" id="KAG2484975.1"/>
    </source>
</evidence>
<proteinExistence type="inferred from homology"/>
<evidence type="ECO:0000256" key="1">
    <source>
        <dbReference type="ARBA" id="ARBA00004389"/>
    </source>
</evidence>
<feature type="compositionally biased region" description="Low complexity" evidence="10">
    <location>
        <begin position="12"/>
        <end position="24"/>
    </location>
</feature>
<dbReference type="AlphaFoldDB" id="A0A836BQB9"/>
<dbReference type="Proteomes" id="UP000612055">
    <property type="component" value="Unassembled WGS sequence"/>
</dbReference>
<keyword evidence="5" id="KW-0256">Endoplasmic reticulum</keyword>
<evidence type="ECO:0000256" key="7">
    <source>
        <dbReference type="ARBA" id="ARBA00022989"/>
    </source>
</evidence>
<evidence type="ECO:0000256" key="8">
    <source>
        <dbReference type="ARBA" id="ARBA00023010"/>
    </source>
</evidence>
<dbReference type="EMBL" id="JAEHOE010000138">
    <property type="protein sequence ID" value="KAG2484975.1"/>
    <property type="molecule type" value="Genomic_DNA"/>
</dbReference>
<evidence type="ECO:0000256" key="6">
    <source>
        <dbReference type="ARBA" id="ARBA00022927"/>
    </source>
</evidence>
<evidence type="ECO:0000256" key="2">
    <source>
        <dbReference type="ARBA" id="ARBA00006103"/>
    </source>
</evidence>
<evidence type="ECO:0000256" key="3">
    <source>
        <dbReference type="ARBA" id="ARBA00022448"/>
    </source>
</evidence>
<sequence>MPSQSQSSTLVARGGRSSASAPAGASGGALRRRPVRGSGGSGDRPTKAQQAAMNFYTDDSPGWKMSPVVVITMSLGFIAFVTVLHVFGKFRSGLAPSA</sequence>